<reference evidence="2 3" key="1">
    <citation type="submission" date="2019-03" db="EMBL/GenBank/DDBJ databases">
        <authorList>
            <person name="Sebastian G."/>
            <person name="Baumann P."/>
            <person name="Ruckert C."/>
            <person name="Kalinowski J."/>
            <person name="Nebel B."/>
            <person name="Takors R."/>
            <person name="Blombach B."/>
        </authorList>
    </citation>
    <scope>NUCLEOTIDE SEQUENCE [LARGE SCALE GENOMIC DNA]</scope>
    <source>
        <strain evidence="2 3">DSM 1084</strain>
    </source>
</reference>
<dbReference type="RefSeq" id="WP_133157783.1">
    <property type="nucleotide sequence ID" value="NZ_CP037867.1"/>
</dbReference>
<gene>
    <name evidence="2" type="ORF">HPF_21395</name>
</gene>
<feature type="signal peptide" evidence="1">
    <location>
        <begin position="1"/>
        <end position="24"/>
    </location>
</feature>
<evidence type="ECO:0008006" key="4">
    <source>
        <dbReference type="Google" id="ProtNLM"/>
    </source>
</evidence>
<protein>
    <recommendedName>
        <fullName evidence="4">Quinohemoprotein amine dehydrogenase subunit beta</fullName>
    </recommendedName>
</protein>
<keyword evidence="1" id="KW-0732">Signal</keyword>
<proteinExistence type="predicted"/>
<dbReference type="InterPro" id="IPR011044">
    <property type="entry name" value="Quino_amine_DH_bsu"/>
</dbReference>
<accession>A0A4P6X4S2</accession>
<name>A0A4P6X4S2_HYDPS</name>
<dbReference type="InterPro" id="IPR023879">
    <property type="entry name" value="QH-AmDH_bsu"/>
</dbReference>
<keyword evidence="3" id="KW-1185">Reference proteome</keyword>
<feature type="chain" id="PRO_5020837463" description="Quinohemoprotein amine dehydrogenase subunit beta" evidence="1">
    <location>
        <begin position="25"/>
        <end position="375"/>
    </location>
</feature>
<evidence type="ECO:0000313" key="3">
    <source>
        <dbReference type="Proteomes" id="UP000293912"/>
    </source>
</evidence>
<dbReference type="Gene3D" id="2.130.10.10">
    <property type="entry name" value="YVTN repeat-like/Quinoprotein amine dehydrogenase"/>
    <property type="match status" value="1"/>
</dbReference>
<dbReference type="Proteomes" id="UP000293912">
    <property type="component" value="Chromosome"/>
</dbReference>
<dbReference type="NCBIfam" id="TIGR03907">
    <property type="entry name" value="QH_beta"/>
    <property type="match status" value="1"/>
</dbReference>
<dbReference type="InterPro" id="IPR015943">
    <property type="entry name" value="WD40/YVTN_repeat-like_dom_sf"/>
</dbReference>
<dbReference type="AlphaFoldDB" id="A0A4P6X4S2"/>
<dbReference type="KEGG" id="hpse:HPF_21395"/>
<organism evidence="2 3">
    <name type="scientific">Hydrogenophaga pseudoflava</name>
    <name type="common">Pseudomonas carboxydoflava</name>
    <dbReference type="NCBI Taxonomy" id="47421"/>
    <lineage>
        <taxon>Bacteria</taxon>
        <taxon>Pseudomonadati</taxon>
        <taxon>Pseudomonadota</taxon>
        <taxon>Betaproteobacteria</taxon>
        <taxon>Burkholderiales</taxon>
        <taxon>Comamonadaceae</taxon>
        <taxon>Hydrogenophaga</taxon>
    </lineage>
</organism>
<dbReference type="EMBL" id="CP037867">
    <property type="protein sequence ID" value="QBM30259.1"/>
    <property type="molecule type" value="Genomic_DNA"/>
</dbReference>
<sequence length="375" mass="41222" precursor="true">MNKTFAPAWQALALAALAPAAVHAAPLNADKPLVPGDEYLVVGNYPDNLHVVDLKTDSLYKTCAVPGSVGPATLVMSPDRATAYLITNRFDEVHGIALDSCKLVFRARMSQKADERAKALFALSLSNDSKQLYVIQTPTTLHPDHYRVGQPRLAVYDALAGEGAQPLRTMPAPRQVTVMATGHDGSLYMVGPDIYKFDPQTGQHTVAIPSRNWKRARYAQPDVLSVWPLRNANDDFTILYTTAKFKGKTDDPATADWIYGYFNVNLKTGQTETRDFGPFTEIYFTGVRSPKDPNLMYGVLNRLAKYDIRQKKLLKAAEIPHSHYTVSMNRDGSKVYLGGTWNNLAVYDAADLKPLSTLALPGGDMGAAAPQTFTR</sequence>
<evidence type="ECO:0000256" key="1">
    <source>
        <dbReference type="SAM" id="SignalP"/>
    </source>
</evidence>
<evidence type="ECO:0000313" key="2">
    <source>
        <dbReference type="EMBL" id="QBM30259.1"/>
    </source>
</evidence>
<dbReference type="SUPFAM" id="SSF50969">
    <property type="entry name" value="YVTN repeat-like/Quinoprotein amine dehydrogenase"/>
    <property type="match status" value="1"/>
</dbReference>